<dbReference type="EMBL" id="NCVQ01000004">
    <property type="protein sequence ID" value="PWZ31022.1"/>
    <property type="molecule type" value="Genomic_DNA"/>
</dbReference>
<protein>
    <submittedName>
        <fullName evidence="2">Calcium-transporting ATPase 7, plasma membrane-type</fullName>
    </submittedName>
</protein>
<sequence length="187" mass="20634">MDADTLKRSCKVLHVEAFNSDKKRSCVMIRDNVTGALTAHWKGVAEMVLASCSAYVGSDGAARELDAGKRRKLQEIISGMVAASLRCIAFAYKHVDSEPSKIDDEGLTLLGFVGLKDPCRPEVTHLHGQERSGRISSAWAWAASVGSGPPLDPPLVEHLDPRLPASRPLGYVHRIWIPRERVARRWR</sequence>
<evidence type="ECO:0000313" key="2">
    <source>
        <dbReference type="EMBL" id="PWZ31022.1"/>
    </source>
</evidence>
<dbReference type="AlphaFoldDB" id="A0A3L6FCZ2"/>
<dbReference type="GO" id="GO:0000166">
    <property type="term" value="F:nucleotide binding"/>
    <property type="evidence" value="ECO:0007669"/>
    <property type="project" value="InterPro"/>
</dbReference>
<name>A0A3L6FCZ2_MAIZE</name>
<dbReference type="PANTHER" id="PTHR24093:SF434">
    <property type="entry name" value="CALCIUM-TRANSPORTING ATPASE 13, PLASMA MEMBRANE-TYPE-RELATED"/>
    <property type="match status" value="1"/>
</dbReference>
<reference evidence="2" key="1">
    <citation type="journal article" date="2018" name="Nat. Genet.">
        <title>Extensive intraspecific gene order and gene structural variations between Mo17 and other maize genomes.</title>
        <authorList>
            <person name="Sun S."/>
            <person name="Zhou Y."/>
            <person name="Chen J."/>
            <person name="Shi J."/>
            <person name="Zhao H."/>
            <person name="Zhao H."/>
            <person name="Song W."/>
            <person name="Zhang M."/>
            <person name="Cui Y."/>
            <person name="Dong X."/>
            <person name="Liu H."/>
            <person name="Ma X."/>
            <person name="Jiao Y."/>
            <person name="Wang B."/>
            <person name="Wei X."/>
            <person name="Stein J.C."/>
            <person name="Glaubitz J.C."/>
            <person name="Lu F."/>
            <person name="Yu G."/>
            <person name="Liang C."/>
            <person name="Fengler K."/>
            <person name="Li B."/>
            <person name="Rafalski A."/>
            <person name="Schnable P.S."/>
            <person name="Ware D.H."/>
            <person name="Buckler E.S."/>
            <person name="Lai J."/>
        </authorList>
    </citation>
    <scope>NUCLEOTIDE SEQUENCE [LARGE SCALE GENOMIC DNA]</scope>
    <source>
        <tissue evidence="2">Seedling</tissue>
    </source>
</reference>
<dbReference type="FunFam" id="3.40.1110.10:FF:000357">
    <property type="match status" value="1"/>
</dbReference>
<dbReference type="PANTHER" id="PTHR24093">
    <property type="entry name" value="CATION TRANSPORTING ATPASE"/>
    <property type="match status" value="1"/>
</dbReference>
<dbReference type="SUPFAM" id="SSF81660">
    <property type="entry name" value="Metal cation-transporting ATPase, ATP-binding domain N"/>
    <property type="match status" value="1"/>
</dbReference>
<dbReference type="Gene3D" id="3.40.1110.10">
    <property type="entry name" value="Calcium-transporting ATPase, cytoplasmic domain N"/>
    <property type="match status" value="1"/>
</dbReference>
<proteinExistence type="predicted"/>
<gene>
    <name evidence="2" type="primary">ACA7_7</name>
    <name evidence="2" type="ORF">Zm00014a_003466</name>
</gene>
<dbReference type="Proteomes" id="UP000251960">
    <property type="component" value="Chromosome 3"/>
</dbReference>
<comment type="caution">
    <text evidence="2">The sequence shown here is derived from an EMBL/GenBank/DDBJ whole genome shotgun (WGS) entry which is preliminary data.</text>
</comment>
<dbReference type="Pfam" id="PF13246">
    <property type="entry name" value="Cation_ATPase"/>
    <property type="match status" value="1"/>
</dbReference>
<keyword evidence="1" id="KW-0460">Magnesium</keyword>
<dbReference type="InterPro" id="IPR023299">
    <property type="entry name" value="ATPase_P-typ_cyto_dom_N"/>
</dbReference>
<evidence type="ECO:0000256" key="1">
    <source>
        <dbReference type="ARBA" id="ARBA00022842"/>
    </source>
</evidence>
<accession>A0A3L6FCZ2</accession>
<organism evidence="2">
    <name type="scientific">Zea mays</name>
    <name type="common">Maize</name>
    <dbReference type="NCBI Taxonomy" id="4577"/>
    <lineage>
        <taxon>Eukaryota</taxon>
        <taxon>Viridiplantae</taxon>
        <taxon>Streptophyta</taxon>
        <taxon>Embryophyta</taxon>
        <taxon>Tracheophyta</taxon>
        <taxon>Spermatophyta</taxon>
        <taxon>Magnoliopsida</taxon>
        <taxon>Liliopsida</taxon>
        <taxon>Poales</taxon>
        <taxon>Poaceae</taxon>
        <taxon>PACMAD clade</taxon>
        <taxon>Panicoideae</taxon>
        <taxon>Andropogonodae</taxon>
        <taxon>Andropogoneae</taxon>
        <taxon>Tripsacinae</taxon>
        <taxon>Zea</taxon>
    </lineage>
</organism>